<keyword evidence="4" id="KW-1185">Reference proteome</keyword>
<evidence type="ECO:0000313" key="3">
    <source>
        <dbReference type="EMBL" id="MCP8899341.1"/>
    </source>
</evidence>
<dbReference type="AlphaFoldDB" id="A0A9X2HZE9"/>
<evidence type="ECO:0000256" key="2">
    <source>
        <dbReference type="PIRSR" id="PIRSR011396-2"/>
    </source>
</evidence>
<feature type="binding site" evidence="2">
    <location>
        <position position="344"/>
    </location>
    <ligand>
        <name>L-tryptophan</name>
        <dbReference type="ChEBI" id="CHEBI:57912"/>
    </ligand>
</feature>
<proteinExistence type="predicted"/>
<dbReference type="Pfam" id="PF04820">
    <property type="entry name" value="Trp_halogenase"/>
    <property type="match status" value="1"/>
</dbReference>
<dbReference type="InterPro" id="IPR033856">
    <property type="entry name" value="Trp_halogen"/>
</dbReference>
<dbReference type="InterPro" id="IPR050816">
    <property type="entry name" value="Flavin-dep_Halogenase_NPB"/>
</dbReference>
<dbReference type="PANTHER" id="PTHR43747:SF4">
    <property type="entry name" value="FLAVIN-DEPENDENT TRYPTOPHAN HALOGENASE"/>
    <property type="match status" value="1"/>
</dbReference>
<organism evidence="3 4">
    <name type="scientific">Gilvimarinus xylanilyticus</name>
    <dbReference type="NCBI Taxonomy" id="2944139"/>
    <lineage>
        <taxon>Bacteria</taxon>
        <taxon>Pseudomonadati</taxon>
        <taxon>Pseudomonadota</taxon>
        <taxon>Gammaproteobacteria</taxon>
        <taxon>Cellvibrionales</taxon>
        <taxon>Cellvibrionaceae</taxon>
        <taxon>Gilvimarinus</taxon>
    </lineage>
</organism>
<sequence length="504" mass="57129">MSHSQIKHLIIVGGGTAGWMAAASISCQLSSFNIQVTLIESEDIGTVGVGEATIPSIRSYNDSLGIDELDFIKATQATFKLGIEFRDWREKGSRFFHPFADYGIDLNGVAFHHYLSRARQCGLEADPAVYSFATQLAWQNRFAQPHANPPSPLAEYGYAYHFDAGRYAQFLRAYAEKRGVTRVEGKIATTQLHPYNGDIDSVTLEDGKVIDGDFFVDCSGFRGLLIEQALHTGYDDWRQWLPCDSAIAVQSDKADTLTPYTRTTAKDAGWQWRIPLQYRTGNGYVYASAFCDLDEAESTLFEGLDTAALTEPRRFQFVTGKRKKIWHKNCFALGLASGFLEPLESTSISLIQTGISKLLEFFPHNGIVPADQNEVNRQHSHEFERIRDFLILHYKATARRDTPFWQHCQQMPVPDSLQHKMDVFRSRGKVVMLDPEAFERDSWVTMYLGFHKFPADYDRRADALSQEQLIEQLKKMRQVVTQAATQPLSHEEFIERHCAALDPD</sequence>
<dbReference type="PANTHER" id="PTHR43747">
    <property type="entry name" value="FAD-BINDING PROTEIN"/>
    <property type="match status" value="1"/>
</dbReference>
<name>A0A9X2HZE9_9GAMM</name>
<keyword evidence="2" id="KW-0285">Flavoprotein</keyword>
<dbReference type="RefSeq" id="WP_253967592.1">
    <property type="nucleotide sequence ID" value="NZ_JAMFTH010000001.1"/>
</dbReference>
<dbReference type="SUPFAM" id="SSF51905">
    <property type="entry name" value="FAD/NAD(P)-binding domain"/>
    <property type="match status" value="1"/>
</dbReference>
<protein>
    <submittedName>
        <fullName evidence="3">Tryptophan 7-halogenase</fullName>
    </submittedName>
</protein>
<dbReference type="EMBL" id="JAMFTH010000001">
    <property type="protein sequence ID" value="MCP8899341.1"/>
    <property type="molecule type" value="Genomic_DNA"/>
</dbReference>
<reference evidence="3" key="2">
    <citation type="submission" date="2023-01" db="EMBL/GenBank/DDBJ databases">
        <title>Gilvimarinus xylanilyticus HB14 isolated from Caulerpa lentillifera aquaculture base in Hainan, China.</title>
        <authorList>
            <person name="Zhang Y.-J."/>
        </authorList>
    </citation>
    <scope>NUCLEOTIDE SEQUENCE</scope>
    <source>
        <strain evidence="3">HB14</strain>
    </source>
</reference>
<feature type="binding site" evidence="2">
    <location>
        <position position="335"/>
    </location>
    <ligand>
        <name>FAD</name>
        <dbReference type="ChEBI" id="CHEBI:57692"/>
    </ligand>
</feature>
<feature type="active site" evidence="1">
    <location>
        <position position="80"/>
    </location>
</feature>
<feature type="binding site" evidence="2">
    <location>
        <begin position="14"/>
        <end position="17"/>
    </location>
    <ligand>
        <name>FAD</name>
        <dbReference type="ChEBI" id="CHEBI:57692"/>
    </ligand>
</feature>
<feature type="binding site" evidence="2">
    <location>
        <position position="80"/>
    </location>
    <ligand>
        <name>7-chloro-L-tryptophan</name>
        <dbReference type="ChEBI" id="CHEBI:58713"/>
    </ligand>
</feature>
<dbReference type="Gene3D" id="3.50.50.60">
    <property type="entry name" value="FAD/NAD(P)-binding domain"/>
    <property type="match status" value="1"/>
</dbReference>
<evidence type="ECO:0000256" key="1">
    <source>
        <dbReference type="PIRSR" id="PIRSR011396-1"/>
    </source>
</evidence>
<reference evidence="3" key="1">
    <citation type="submission" date="2022-05" db="EMBL/GenBank/DDBJ databases">
        <authorList>
            <person name="Sun H.-N."/>
        </authorList>
    </citation>
    <scope>NUCLEOTIDE SEQUENCE</scope>
    <source>
        <strain evidence="3">HB14</strain>
    </source>
</reference>
<keyword evidence="2" id="KW-0547">Nucleotide-binding</keyword>
<accession>A0A9X2HZE9</accession>
<dbReference type="InterPro" id="IPR006905">
    <property type="entry name" value="Flavin_halogenase"/>
</dbReference>
<feature type="binding site" evidence="2">
    <location>
        <position position="348"/>
    </location>
    <ligand>
        <name>FAD</name>
        <dbReference type="ChEBI" id="CHEBI:57692"/>
    </ligand>
</feature>
<dbReference type="GO" id="GO:0004497">
    <property type="term" value="F:monooxygenase activity"/>
    <property type="evidence" value="ECO:0007669"/>
    <property type="project" value="InterPro"/>
</dbReference>
<dbReference type="Proteomes" id="UP001139319">
    <property type="component" value="Unassembled WGS sequence"/>
</dbReference>
<dbReference type="GO" id="GO:0000166">
    <property type="term" value="F:nucleotide binding"/>
    <property type="evidence" value="ECO:0007669"/>
    <property type="project" value="UniProtKB-KW"/>
</dbReference>
<evidence type="ECO:0000313" key="4">
    <source>
        <dbReference type="Proteomes" id="UP001139319"/>
    </source>
</evidence>
<dbReference type="PROSITE" id="PS51257">
    <property type="entry name" value="PROKAR_LIPOPROTEIN"/>
    <property type="match status" value="1"/>
</dbReference>
<gene>
    <name evidence="3" type="ORF">M6D89_08545</name>
</gene>
<comment type="caution">
    <text evidence="3">The sequence shown here is derived from an EMBL/GenBank/DDBJ whole genome shotgun (WGS) entry which is preliminary data.</text>
</comment>
<dbReference type="InterPro" id="IPR036188">
    <property type="entry name" value="FAD/NAD-bd_sf"/>
</dbReference>
<dbReference type="PIRSF" id="PIRSF011396">
    <property type="entry name" value="Trp_halogenase"/>
    <property type="match status" value="1"/>
</dbReference>
<keyword evidence="2" id="KW-0274">FAD</keyword>